<reference evidence="10" key="1">
    <citation type="submission" date="2022-04" db="EMBL/GenBank/DDBJ databases">
        <title>Hymenobacter sp. isolated from the air.</title>
        <authorList>
            <person name="Won M."/>
            <person name="Lee C.-M."/>
            <person name="Woen H.-Y."/>
            <person name="Kwon S.-W."/>
        </authorList>
    </citation>
    <scope>NUCLEOTIDE SEQUENCE</scope>
    <source>
        <strain evidence="10">5420S-77</strain>
    </source>
</reference>
<sequence length="277" mass="30550">MSSSSAIAIQGYAGSFHELAARHYFGSTPAIAPCATFSEVVRQVTSGTAEVGLMAIENSIAGSILPNYSLLQRSAVQVTGEVYLRIRQHLLALPGQELADIREVHSHPVALLQCADFLALHPWQLVETVDTALSARHLREHSQIGIAAVAGEAAARLYGLEVLAHDIHADPENYTRFLVLERQDPERSISTANKASLYFHTDHQRGSLARVLTCIAGHGFNLSKLQSCPRPGRTWQYYFHADVEFDEATQLPDLLQELTLLTDDLQVLGAYQRGEYY</sequence>
<evidence type="ECO:0000313" key="10">
    <source>
        <dbReference type="EMBL" id="UOQ66259.1"/>
    </source>
</evidence>
<evidence type="ECO:0000256" key="1">
    <source>
        <dbReference type="ARBA" id="ARBA00004741"/>
    </source>
</evidence>
<name>A0ABY4G6L3_9BACT</name>
<dbReference type="InterPro" id="IPR002912">
    <property type="entry name" value="ACT_dom"/>
</dbReference>
<dbReference type="RefSeq" id="WP_245120237.1">
    <property type="nucleotide sequence ID" value="NZ_CP095061.1"/>
</dbReference>
<dbReference type="EMBL" id="CP095061">
    <property type="protein sequence ID" value="UOQ66259.1"/>
    <property type="molecule type" value="Genomic_DNA"/>
</dbReference>
<comment type="pathway">
    <text evidence="1">Amino-acid biosynthesis; L-phenylalanine biosynthesis; phenylpyruvate from prephenate: step 1/1.</text>
</comment>
<evidence type="ECO:0000256" key="4">
    <source>
        <dbReference type="ARBA" id="ARBA00023141"/>
    </source>
</evidence>
<evidence type="ECO:0000256" key="6">
    <source>
        <dbReference type="ARBA" id="ARBA00023239"/>
    </source>
</evidence>
<dbReference type="Gene3D" id="3.40.190.10">
    <property type="entry name" value="Periplasmic binding protein-like II"/>
    <property type="match status" value="2"/>
</dbReference>
<dbReference type="PANTHER" id="PTHR21022:SF19">
    <property type="entry name" value="PREPHENATE DEHYDRATASE-RELATED"/>
    <property type="match status" value="1"/>
</dbReference>
<comment type="catalytic activity">
    <reaction evidence="7">
        <text>prephenate + H(+) = 3-phenylpyruvate + CO2 + H2O</text>
        <dbReference type="Rhea" id="RHEA:21648"/>
        <dbReference type="ChEBI" id="CHEBI:15377"/>
        <dbReference type="ChEBI" id="CHEBI:15378"/>
        <dbReference type="ChEBI" id="CHEBI:16526"/>
        <dbReference type="ChEBI" id="CHEBI:18005"/>
        <dbReference type="ChEBI" id="CHEBI:29934"/>
        <dbReference type="EC" id="4.2.1.51"/>
    </reaction>
</comment>
<feature type="domain" description="ACT" evidence="9">
    <location>
        <begin position="196"/>
        <end position="272"/>
    </location>
</feature>
<dbReference type="SUPFAM" id="SSF55021">
    <property type="entry name" value="ACT-like"/>
    <property type="match status" value="1"/>
</dbReference>
<dbReference type="InterPro" id="IPR045865">
    <property type="entry name" value="ACT-like_dom_sf"/>
</dbReference>
<dbReference type="PROSITE" id="PS51171">
    <property type="entry name" value="PREPHENATE_DEHYDR_3"/>
    <property type="match status" value="1"/>
</dbReference>
<dbReference type="Pfam" id="PF00800">
    <property type="entry name" value="PDT"/>
    <property type="match status" value="1"/>
</dbReference>
<evidence type="ECO:0000256" key="2">
    <source>
        <dbReference type="ARBA" id="ARBA00013147"/>
    </source>
</evidence>
<organism evidence="10 11">
    <name type="scientific">Hymenobacter volaticus</name>
    <dbReference type="NCBI Taxonomy" id="2932254"/>
    <lineage>
        <taxon>Bacteria</taxon>
        <taxon>Pseudomonadati</taxon>
        <taxon>Bacteroidota</taxon>
        <taxon>Cytophagia</taxon>
        <taxon>Cytophagales</taxon>
        <taxon>Hymenobacteraceae</taxon>
        <taxon>Hymenobacter</taxon>
    </lineage>
</organism>
<gene>
    <name evidence="10" type="ORF">MUN86_22660</name>
</gene>
<accession>A0ABY4G6L3</accession>
<dbReference type="CDD" id="cd13631">
    <property type="entry name" value="PBP2_Ct-PDT_like"/>
    <property type="match status" value="1"/>
</dbReference>
<keyword evidence="4" id="KW-0057">Aromatic amino acid biosynthesis</keyword>
<feature type="domain" description="Prephenate dehydratase" evidence="8">
    <location>
        <begin position="6"/>
        <end position="182"/>
    </location>
</feature>
<dbReference type="CDD" id="cd04905">
    <property type="entry name" value="ACT_CM-PDT"/>
    <property type="match status" value="1"/>
</dbReference>
<keyword evidence="3" id="KW-0028">Amino-acid biosynthesis</keyword>
<evidence type="ECO:0000256" key="3">
    <source>
        <dbReference type="ARBA" id="ARBA00022605"/>
    </source>
</evidence>
<dbReference type="PANTHER" id="PTHR21022">
    <property type="entry name" value="PREPHENATE DEHYDRATASE P PROTEIN"/>
    <property type="match status" value="1"/>
</dbReference>
<keyword evidence="6" id="KW-0456">Lyase</keyword>
<dbReference type="Gene3D" id="3.30.70.260">
    <property type="match status" value="1"/>
</dbReference>
<evidence type="ECO:0000259" key="9">
    <source>
        <dbReference type="PROSITE" id="PS51671"/>
    </source>
</evidence>
<keyword evidence="11" id="KW-1185">Reference proteome</keyword>
<dbReference type="EC" id="4.2.1.51" evidence="2"/>
<dbReference type="Proteomes" id="UP000830401">
    <property type="component" value="Chromosome"/>
</dbReference>
<protein>
    <recommendedName>
        <fullName evidence="2">prephenate dehydratase</fullName>
        <ecNumber evidence="2">4.2.1.51</ecNumber>
    </recommendedName>
</protein>
<dbReference type="InterPro" id="IPR001086">
    <property type="entry name" value="Preph_deHydtase"/>
</dbReference>
<dbReference type="SUPFAM" id="SSF53850">
    <property type="entry name" value="Periplasmic binding protein-like II"/>
    <property type="match status" value="1"/>
</dbReference>
<proteinExistence type="predicted"/>
<keyword evidence="5" id="KW-0584">Phenylalanine biosynthesis</keyword>
<evidence type="ECO:0000256" key="5">
    <source>
        <dbReference type="ARBA" id="ARBA00023222"/>
    </source>
</evidence>
<dbReference type="PROSITE" id="PS51671">
    <property type="entry name" value="ACT"/>
    <property type="match status" value="1"/>
</dbReference>
<evidence type="ECO:0000256" key="7">
    <source>
        <dbReference type="ARBA" id="ARBA00047848"/>
    </source>
</evidence>
<evidence type="ECO:0000313" key="11">
    <source>
        <dbReference type="Proteomes" id="UP000830401"/>
    </source>
</evidence>
<evidence type="ECO:0000259" key="8">
    <source>
        <dbReference type="PROSITE" id="PS51171"/>
    </source>
</evidence>